<organism evidence="1 2">
    <name type="scientific">Amycolatopsis pretoriensis</name>
    <dbReference type="NCBI Taxonomy" id="218821"/>
    <lineage>
        <taxon>Bacteria</taxon>
        <taxon>Bacillati</taxon>
        <taxon>Actinomycetota</taxon>
        <taxon>Actinomycetes</taxon>
        <taxon>Pseudonocardiales</taxon>
        <taxon>Pseudonocardiaceae</taxon>
        <taxon>Amycolatopsis</taxon>
    </lineage>
</organism>
<name>A0A1H5QCF9_9PSEU</name>
<accession>A0A1H5QCF9</accession>
<protein>
    <submittedName>
        <fullName evidence="1">Putative mycofactocin binding protein MftB</fullName>
    </submittedName>
</protein>
<evidence type="ECO:0000313" key="2">
    <source>
        <dbReference type="Proteomes" id="UP000198878"/>
    </source>
</evidence>
<dbReference type="Pfam" id="PF26520">
    <property type="entry name" value="MftB_chaperone"/>
    <property type="match status" value="1"/>
</dbReference>
<dbReference type="STRING" id="218821.SAMN05421837_102387"/>
<dbReference type="Proteomes" id="UP000198878">
    <property type="component" value="Unassembled WGS sequence"/>
</dbReference>
<dbReference type="OrthoDB" id="3784885at2"/>
<evidence type="ECO:0000313" key="1">
    <source>
        <dbReference type="EMBL" id="SEF23746.1"/>
    </source>
</evidence>
<sequence>MSTEDAPADFDLDAAWRLDDRVSIRPERFGALLYHFGTRRLSFLKNPTLLAVVRGLATHPDARAACAEAGVGPGELPRYRAALAALADSRMIQPRSP</sequence>
<dbReference type="InterPro" id="IPR023850">
    <property type="entry name" value="MftB"/>
</dbReference>
<reference evidence="2" key="1">
    <citation type="submission" date="2016-10" db="EMBL/GenBank/DDBJ databases">
        <authorList>
            <person name="Varghese N."/>
            <person name="Submissions S."/>
        </authorList>
    </citation>
    <scope>NUCLEOTIDE SEQUENCE [LARGE SCALE GENOMIC DNA]</scope>
    <source>
        <strain evidence="2">DSM 44654</strain>
    </source>
</reference>
<dbReference type="AlphaFoldDB" id="A0A1H5QCF9"/>
<gene>
    <name evidence="1" type="ORF">SAMN05421837_102387</name>
</gene>
<keyword evidence="2" id="KW-1185">Reference proteome</keyword>
<proteinExistence type="predicted"/>
<dbReference type="RefSeq" id="WP_086681994.1">
    <property type="nucleotide sequence ID" value="NZ_FNUJ01000002.1"/>
</dbReference>
<dbReference type="EMBL" id="FNUJ01000002">
    <property type="protein sequence ID" value="SEF23746.1"/>
    <property type="molecule type" value="Genomic_DNA"/>
</dbReference>
<dbReference type="NCBIfam" id="TIGR03967">
    <property type="entry name" value="mycofact_MftB"/>
    <property type="match status" value="1"/>
</dbReference>